<name>H3AK86_LATCH</name>
<dbReference type="Gene3D" id="2.60.40.2030">
    <property type="match status" value="38"/>
</dbReference>
<dbReference type="FunFam" id="2.60.40.2030:FF:000021">
    <property type="entry name" value="Adhesion G protein-coupled receptor V1"/>
    <property type="match status" value="1"/>
</dbReference>
<dbReference type="Pfam" id="PF13385">
    <property type="entry name" value="Laminin_G_3"/>
    <property type="match status" value="1"/>
</dbReference>
<dbReference type="Pfam" id="PF03160">
    <property type="entry name" value="Calx-beta"/>
    <property type="match status" value="33"/>
</dbReference>
<dbReference type="GeneTree" id="ENSGT00940000154880"/>
<feature type="domain" description="GAIN-B" evidence="22">
    <location>
        <begin position="5667"/>
        <end position="5826"/>
    </location>
</feature>
<dbReference type="EMBL" id="AFYH01157413">
    <property type="status" value="NOT_ANNOTATED_CDS"/>
    <property type="molecule type" value="Genomic_DNA"/>
</dbReference>
<reference evidence="23" key="2">
    <citation type="submission" date="2025-08" db="UniProtKB">
        <authorList>
            <consortium name="Ensembl"/>
        </authorList>
    </citation>
    <scope>IDENTIFICATION</scope>
</reference>
<keyword evidence="12" id="KW-0297">G-protein coupled receptor</keyword>
<evidence type="ECO:0000256" key="20">
    <source>
        <dbReference type="ARBA" id="ARBA00083929"/>
    </source>
</evidence>
<dbReference type="Ensembl" id="ENSLACT00000010134.1">
    <property type="protein sequence ID" value="ENSLACP00000010057.1"/>
    <property type="gene ID" value="ENSLACG00000008865.1"/>
</dbReference>
<dbReference type="EMBL" id="AFYH01157416">
    <property type="status" value="NOT_ANNOTATED_CDS"/>
    <property type="molecule type" value="Genomic_DNA"/>
</dbReference>
<evidence type="ECO:0000256" key="2">
    <source>
        <dbReference type="ARBA" id="ARBA00004437"/>
    </source>
</evidence>
<evidence type="ECO:0000256" key="6">
    <source>
        <dbReference type="ARBA" id="ARBA00022692"/>
    </source>
</evidence>
<dbReference type="FunFam" id="2.60.40.2030:FF:000028">
    <property type="entry name" value="Adhesion G-protein coupled receptor V1"/>
    <property type="match status" value="1"/>
</dbReference>
<dbReference type="PROSITE" id="PS50912">
    <property type="entry name" value="EAR"/>
    <property type="match status" value="3"/>
</dbReference>
<dbReference type="SUPFAM" id="SSF49899">
    <property type="entry name" value="Concanavalin A-like lectins/glucanases"/>
    <property type="match status" value="1"/>
</dbReference>
<dbReference type="FunFam" id="2.60.40.2030:FF:000031">
    <property type="entry name" value="Adhesion G protein-coupled receptor V1"/>
    <property type="match status" value="1"/>
</dbReference>
<keyword evidence="11" id="KW-1133">Transmembrane helix</keyword>
<evidence type="ECO:0000256" key="12">
    <source>
        <dbReference type="ARBA" id="ARBA00023040"/>
    </source>
</evidence>
<dbReference type="GO" id="GO:0001917">
    <property type="term" value="C:photoreceptor inner segment"/>
    <property type="evidence" value="ECO:0007669"/>
    <property type="project" value="UniProtKB-SubCell"/>
</dbReference>
<dbReference type="GO" id="GO:0005737">
    <property type="term" value="C:cytoplasm"/>
    <property type="evidence" value="ECO:0007669"/>
    <property type="project" value="TreeGrafter"/>
</dbReference>
<evidence type="ECO:0000313" key="23">
    <source>
        <dbReference type="Ensembl" id="ENSLACP00000010057.1"/>
    </source>
</evidence>
<dbReference type="InParanoid" id="H3AK86"/>
<dbReference type="InterPro" id="IPR038081">
    <property type="entry name" value="CalX-like_sf"/>
</dbReference>
<keyword evidence="10" id="KW-0106">Calcium</keyword>
<evidence type="ECO:0000259" key="22">
    <source>
        <dbReference type="PROSITE" id="PS50221"/>
    </source>
</evidence>
<dbReference type="GO" id="GO:0010855">
    <property type="term" value="F:adenylate cyclase inhibitor activity"/>
    <property type="evidence" value="ECO:0007669"/>
    <property type="project" value="TreeGrafter"/>
</dbReference>
<dbReference type="EMBL" id="AFYH01157412">
    <property type="status" value="NOT_ANNOTATED_CDS"/>
    <property type="molecule type" value="Genomic_DNA"/>
</dbReference>
<dbReference type="FunFam" id="2.60.40.2030:FF:000013">
    <property type="entry name" value="Adhesion G-protein coupled receptor V1"/>
    <property type="match status" value="1"/>
</dbReference>
<proteinExistence type="inferred from homology"/>
<evidence type="ECO:0000256" key="3">
    <source>
        <dbReference type="ARBA" id="ARBA00004651"/>
    </source>
</evidence>
<dbReference type="FunFam" id="2.60.40.2030:FF:000017">
    <property type="entry name" value="Adhesion G protein-coupled receptor V1"/>
    <property type="match status" value="5"/>
</dbReference>
<keyword evidence="7 21" id="KW-0732">Signal</keyword>
<dbReference type="Gene3D" id="2.60.120.200">
    <property type="match status" value="1"/>
</dbReference>
<evidence type="ECO:0000256" key="21">
    <source>
        <dbReference type="SAM" id="SignalP"/>
    </source>
</evidence>
<dbReference type="FunCoup" id="H3AK86">
    <property type="interactions" value="406"/>
</dbReference>
<dbReference type="EMBL" id="AFYH01157410">
    <property type="status" value="NOT_ANNOTATED_CDS"/>
    <property type="molecule type" value="Genomic_DNA"/>
</dbReference>
<dbReference type="EMBL" id="AFYH01157414">
    <property type="status" value="NOT_ANNOTATED_CDS"/>
    <property type="molecule type" value="Genomic_DNA"/>
</dbReference>
<dbReference type="InterPro" id="IPR013320">
    <property type="entry name" value="ConA-like_dom_sf"/>
</dbReference>
<reference evidence="24" key="1">
    <citation type="submission" date="2011-08" db="EMBL/GenBank/DDBJ databases">
        <title>The draft genome of Latimeria chalumnae.</title>
        <authorList>
            <person name="Di Palma F."/>
            <person name="Alfoldi J."/>
            <person name="Johnson J."/>
            <person name="Berlin A."/>
            <person name="Gnerre S."/>
            <person name="Jaffe D."/>
            <person name="MacCallum I."/>
            <person name="Young S."/>
            <person name="Walker B.J."/>
            <person name="Lander E."/>
            <person name="Lindblad-Toh K."/>
        </authorList>
    </citation>
    <scope>NUCLEOTIDE SEQUENCE [LARGE SCALE GENOMIC DNA]</scope>
    <source>
        <strain evidence="24">Wild caught</strain>
    </source>
</reference>
<keyword evidence="16" id="KW-0807">Transducer</keyword>
<dbReference type="EMBL" id="AFYH01157407">
    <property type="status" value="NOT_ANNOTATED_CDS"/>
    <property type="molecule type" value="Genomic_DNA"/>
</dbReference>
<dbReference type="InterPro" id="IPR057244">
    <property type="entry name" value="GAIN_B"/>
</dbReference>
<dbReference type="InterPro" id="IPR009039">
    <property type="entry name" value="EAR"/>
</dbReference>
<comment type="subcellular location">
    <subcellularLocation>
        <location evidence="3">Cell membrane</location>
        <topology evidence="3">Multi-pass membrane protein</topology>
    </subcellularLocation>
    <subcellularLocation>
        <location evidence="1">Cell projection</location>
        <location evidence="1">Stereocilium membrane</location>
    </subcellularLocation>
    <subcellularLocation>
        <location evidence="2">Photoreceptor inner segment</location>
    </subcellularLocation>
</comment>
<organism evidence="23 24">
    <name type="scientific">Latimeria chalumnae</name>
    <name type="common">Coelacanth</name>
    <dbReference type="NCBI Taxonomy" id="7897"/>
    <lineage>
        <taxon>Eukaryota</taxon>
        <taxon>Metazoa</taxon>
        <taxon>Chordata</taxon>
        <taxon>Craniata</taxon>
        <taxon>Vertebrata</taxon>
        <taxon>Euteleostomi</taxon>
        <taxon>Coelacanthiformes</taxon>
        <taxon>Coelacanthidae</taxon>
        <taxon>Latimeria</taxon>
    </lineage>
</organism>
<evidence type="ECO:0000256" key="5">
    <source>
        <dbReference type="ARBA" id="ARBA00022475"/>
    </source>
</evidence>
<protein>
    <recommendedName>
        <fullName evidence="18">Adhesion G-protein coupled receptor V1</fullName>
    </recommendedName>
    <alternativeName>
        <fullName evidence="20">G-protein coupled receptor 98</fullName>
    </alternativeName>
    <alternativeName>
        <fullName evidence="19">Very large G-protein coupled receptor 1</fullName>
    </alternativeName>
</protein>
<dbReference type="SUPFAM" id="SSF69322">
    <property type="entry name" value="Tricorn protease domain 2"/>
    <property type="match status" value="1"/>
</dbReference>
<keyword evidence="14" id="KW-1015">Disulfide bond</keyword>
<dbReference type="GO" id="GO:0001965">
    <property type="term" value="F:G-protein alpha-subunit binding"/>
    <property type="evidence" value="ECO:0007669"/>
    <property type="project" value="TreeGrafter"/>
</dbReference>
<evidence type="ECO:0000256" key="13">
    <source>
        <dbReference type="ARBA" id="ARBA00023136"/>
    </source>
</evidence>
<dbReference type="SUPFAM" id="SSF141072">
    <property type="entry name" value="CalX-like"/>
    <property type="match status" value="39"/>
</dbReference>
<dbReference type="EMBL" id="AFYH01157415">
    <property type="status" value="NOT_ANNOTATED_CDS"/>
    <property type="molecule type" value="Genomic_DNA"/>
</dbReference>
<dbReference type="GO" id="GO:0071277">
    <property type="term" value="P:cellular response to calcium ion"/>
    <property type="evidence" value="ECO:0007669"/>
    <property type="project" value="TreeGrafter"/>
</dbReference>
<dbReference type="GO" id="GO:0060171">
    <property type="term" value="C:stereocilium membrane"/>
    <property type="evidence" value="ECO:0007669"/>
    <property type="project" value="UniProtKB-SubCell"/>
</dbReference>
<dbReference type="eggNOG" id="KOG1306">
    <property type="taxonomic scope" value="Eukaryota"/>
</dbReference>
<keyword evidence="5" id="KW-1003">Cell membrane</keyword>
<accession>H3AK86</accession>
<dbReference type="FunFam" id="2.60.40.2030:FF:000007">
    <property type="entry name" value="Adhesion G-protein coupled receptor V1"/>
    <property type="match status" value="3"/>
</dbReference>
<dbReference type="EMBL" id="AFYH01157409">
    <property type="status" value="NOT_ANNOTATED_CDS"/>
    <property type="molecule type" value="Genomic_DNA"/>
</dbReference>
<dbReference type="FunFam" id="2.60.40.2030:FF:000046">
    <property type="entry name" value="Adhesion G protein-coupled receptor V1"/>
    <property type="match status" value="1"/>
</dbReference>
<dbReference type="InterPro" id="IPR003644">
    <property type="entry name" value="Calx_beta"/>
</dbReference>
<dbReference type="GO" id="GO:0007601">
    <property type="term" value="P:visual perception"/>
    <property type="evidence" value="ECO:0007669"/>
    <property type="project" value="Ensembl"/>
</dbReference>
<evidence type="ECO:0000256" key="9">
    <source>
        <dbReference type="ARBA" id="ARBA00022801"/>
    </source>
</evidence>
<keyword evidence="15" id="KW-0675">Receptor</keyword>
<evidence type="ECO:0000256" key="16">
    <source>
        <dbReference type="ARBA" id="ARBA00023224"/>
    </source>
</evidence>
<dbReference type="GO" id="GO:0004930">
    <property type="term" value="F:G protein-coupled receptor activity"/>
    <property type="evidence" value="ECO:0007669"/>
    <property type="project" value="UniProtKB-KW"/>
</dbReference>
<evidence type="ECO:0000256" key="10">
    <source>
        <dbReference type="ARBA" id="ARBA00022837"/>
    </source>
</evidence>
<keyword evidence="17" id="KW-0966">Cell projection</keyword>
<dbReference type="STRING" id="7897.ENSLACP00000010057"/>
<feature type="chain" id="PRO_5003580353" description="Adhesion G-protein coupled receptor V1" evidence="21">
    <location>
        <begin position="30"/>
        <end position="5847"/>
    </location>
</feature>
<evidence type="ECO:0000256" key="8">
    <source>
        <dbReference type="ARBA" id="ARBA00022737"/>
    </source>
</evidence>
<dbReference type="EMBL" id="AFYH01157411">
    <property type="status" value="NOT_ANNOTATED_CDS"/>
    <property type="molecule type" value="Genomic_DNA"/>
</dbReference>
<keyword evidence="13" id="KW-0472">Membrane</keyword>
<dbReference type="GO" id="GO:0007605">
    <property type="term" value="P:sensory perception of sound"/>
    <property type="evidence" value="ECO:0007669"/>
    <property type="project" value="TreeGrafter"/>
</dbReference>
<evidence type="ECO:0000256" key="11">
    <source>
        <dbReference type="ARBA" id="ARBA00022989"/>
    </source>
</evidence>
<dbReference type="FunFam" id="2.60.40.2030:FF:000023">
    <property type="entry name" value="Adhesion G protein-coupled receptor V1"/>
    <property type="match status" value="1"/>
</dbReference>
<dbReference type="FunFam" id="2.60.40.2030:FF:000020">
    <property type="entry name" value="Adhesion G protein-coupled receptor V1"/>
    <property type="match status" value="1"/>
</dbReference>
<dbReference type="PANTHER" id="PTHR46682:SF1">
    <property type="entry name" value="ADHESION G-PROTEIN COUPLED RECEPTOR V1"/>
    <property type="match status" value="1"/>
</dbReference>
<dbReference type="InterPro" id="IPR046338">
    <property type="entry name" value="GAIN_dom_sf"/>
</dbReference>
<dbReference type="FunFam" id="2.60.40.2030:FF:000009">
    <property type="entry name" value="adhesion G-protein coupled receptor V1"/>
    <property type="match status" value="1"/>
</dbReference>
<evidence type="ECO:0000313" key="24">
    <source>
        <dbReference type="Proteomes" id="UP000008672"/>
    </source>
</evidence>
<dbReference type="InterPro" id="IPR006558">
    <property type="entry name" value="LamG-like"/>
</dbReference>
<dbReference type="GO" id="GO:0042462">
    <property type="term" value="P:eye photoreceptor cell development"/>
    <property type="evidence" value="ECO:0007669"/>
    <property type="project" value="Ensembl"/>
</dbReference>
<feature type="signal peptide" evidence="21">
    <location>
        <begin position="1"/>
        <end position="29"/>
    </location>
</feature>
<dbReference type="PANTHER" id="PTHR46682">
    <property type="entry name" value="ADHESION G-PROTEIN COUPLED RECEPTOR V1"/>
    <property type="match status" value="1"/>
</dbReference>
<evidence type="ECO:0000256" key="19">
    <source>
        <dbReference type="ARBA" id="ARBA00078072"/>
    </source>
</evidence>
<reference evidence="23" key="3">
    <citation type="submission" date="2025-09" db="UniProtKB">
        <authorList>
            <consortium name="Ensembl"/>
        </authorList>
    </citation>
    <scope>IDENTIFICATION</scope>
</reference>
<evidence type="ECO:0000256" key="17">
    <source>
        <dbReference type="ARBA" id="ARBA00023273"/>
    </source>
</evidence>
<gene>
    <name evidence="23" type="primary">ADGRV1</name>
</gene>
<sequence>HCFLCVSGMPSASLLAQLLLALSITFALGETEVSFTGETEFVVNETSTSIVRLVIERTGVPLDITALVLLQGNDTGDFEATSAAARILSADTNQTVYIGVREDEIPEADETFVFHLQLQDAPENVTLGFPRTATVTILSNDNAFGIISFNMSSLITVNEPRGSSQFVPLILIREKGTYGTVTVNFQIKDGPNPADEDLSPAKGNITLLPRNVVVIYNLLILDDQIPENNEVFTVELTSVEGGAEINTTRNTVQIQINKNDSPLRFKQAFYMVSEEAGVIEIPVTRGKDAEGIIIGSDDFSISISYEIITENSTASAQLESDFWDLQPNSTIVFPPRVYESSLRLKIINDDIPEIAESFQITLLEDTLQGDGVLMSPSTVHVTIEPNDKPYGVLSVNSGLLASPVIIDEDLISRFEGISIVRNGGTHGRVSVNWIIARNSSDPSAVTADLTPTSGTLNFSQGQVSAAVPLNITSDDLPEEAEVYLFRLLANTVQGGAEVGEPTELFFYIRDSDDIYGLIKFHPIEDQKIVSSPAGRFLSLSFARQKGSVGDVRMNFTALYIPAGALDPSRARDGVLNVTRRNSVFFRAGQANITVTLTIRNDAFLQNGAHFLVQLDTVELVDIIPPIPSVSPRLGEIQNISLKVTPDIANGEIGFTSNQTLTVFEPENSTESMVAVNLQRDGTDGEAVVFWSLTPTGLNQRYITNDDVSPLQGSVTFLSGQSNATISITVKADDAPELNETLILSLDRSSVENQILKSGFTSRKIVILENDDPGGVFEYSPFSRGPYVVTEGEAVILRIVRLRGALQKQFLRYSVEPSGTREFYGSTGVLEFNPGEREIVITLLPKQDGIPELDESYLVVLSSHSSPPSKLGAATQVNITVVKNDDPYGVIQFLTAGQTRLINESKGDDVYAADYTLVRNQGTFGNVSASWKIEPAFTNDIYPFQGTIFFRSEEVFKTITVYSLPDEIPEELEVFSITLMNTTGGARLGNVLNATLQILKNDNPVYFADPVAVRVQEGAVANFTVFRNGSTHLAVTVMYATVNGDATDVDEDFIPSSSDNLLVFEAGEQLKNISVAVNEDDTPETDESFYIVLFNSTGDTVVYGADRATIIIEANDDPNGIFSLEQIDRTVEEGSSNDFMILRDRGRFGNVSVSWQLFANDSVLEPGQEFNETSGAVLFMDGEQAKPITLWALPDKIPEFIEVYVLKLANVSGGYPGPGGQLADTNLSVTVAIPFNDDPFGVFIIDLESQDREIAEDVLSEDDMSNVSNITVVREQGTIRDVRVGWEILSSAFRNGLPPMTDFLLLGSFPPSVESRPHMRRHYTGTDALYFSGAKDAYGIVSSEYHPTFNNTLSNFTFSAWVIPNANTDGFIITKDNGNSTLYYGVRIQTNESYVTMMLYYTPVWFNVTQVTKVAVLKFLEENVWVHLLITLDDGIIEFYLDGSPVPGGLKSLKGEAITDGAGVLTVGAGPSGTNRFTGLMQDVRIYRQRLNRAEIHEIHATPARVDLHPVSGYLEYRQGESRKTFIVSSKDDKEEEGEELFTLKLVSVRGGARISEDNSLARIRIQKSDNANGLFGFTGACIPESSDEGSTISCVVERTRGALDYVYVNYIISQMNSSGLSYNVSDFANSSGTITFLPWQTSEVLNLEVLDDAIPEFAEHFRVALVSATPGDGKPGSTPTSGASIDPEKATTIVTIKASDHPYGLLQFSVGPLPGPDVGMIHPASSVPSITVKEEMEEVKLLVVRAQGLLGTVQVEYRTISMTATSPEDYQETVGILKFLPGERYQYVLVNLTDDSVPELAKSFKVELLNAEGAVDELFRSDGSGSGDDTLEFLLPAVHQSASLGIASHIIVTIAASDDAHGVFQFSSDSLNVSGTEPEGGHGIVLMQVLREHGALSQVVVFWEVESDPMNDLIGNYGNITFEVGQTAANIMVRISSDDIPELDQVFFIRITNVSNGRLGPLTNATLTVLANDDPYGLLTFSERNRPIYVSEGNENITLTITRTKGLMGIIQVTYGTVNDNDRSPYLPFTVARASQGLDYIAIEGSVVFPANNSEATIVLPILDDADPERAESVFIQLLSVDLLEGVQERQIVDSPQLGPKSDIIAHVIINASDDAFGMLQLSAPAVRVPEKYLGPIINVTRTGGIFADVSVKFRAVPMTARVGEDFSVASSDVLLLEGESSKAVPIYIIDDIFPEIEETFRVELLNQTTGGAILGLLTQAIITIDASDDPYGSFVFQGMTFTVEEPDLNSAKISLLIVRNAGTLGSVTVGWMATVNGQIASNDLRAASGNVTFEHGETLQTLQIEVLADDVPEIQEVILVELLHASNGGSIGKERVVNILVPANDNPYGTVYFRQSVYRVQEPLEGSSVTNISVRRSGGRYGKLKLSYRTSEIDVVDLAVKEGQDIMLYYNLPTQGIPNSPSRTEVNTSTARDPLQTCAAMCLKERVCAAFMFSNSSGVPRCYWVTSLASGLSNNSEFLTFTKNLTTASSLLGTQAIAGSDYESVTDQSAIMLEGEEFANLTVSILTDSLPEVDERFAIALLRVELVNATASVKNRPSIGQPNASTVVIAMNGDAFGVFLIYSTSPNATDKGLSLEVREQPQTTVQLVIERRGGSLGQVTVEWRVVGGTATRNLDFIEDGEVLTFKEGEMRKTITLTILDDTEPEDNETIVISLTSTEGGSRILPSSDTVTVTILANDNVAGVVNFQTASRSVIGREGDLLQFHVTRTPPGRGNVTVEWTILGRHVQLNFGNFTGVLFFPEGSLNATISVNLLDDQIPEEKEEYTVILSNIMTQGVLPTGIAVLDSQGYEAVLTVEASDEPHGVLSFAPSSRMVSTQEGNKTIQLFVNREFGSLRAINITYETVQGSITPLNLTEGSLAEPGLDYIPVYGSVLLQEGETSLAINITILEDDIPELQEFFLVNLTSVELITYVATLFPPRLDAEGFVAQVTVDPNDGVRGVIEWESTDFELNETHRTLTLVAFRDRGTYGNVSLFFYPQNLEAQLGLDFNVTAMTLSFMDGERNKYIDIVIFDDDIPEGDEKFQLILANPSFGLELGQKTLATVTILANDDGHGILSFNNSEHFFLKEPTALSLSESVATLYIVRDPPQGMFGIVTVQYVITDINGSDASQDLSPSQGFVVLEDGVRFRTLEISAILDEEPEMDEQFIVTLSNPTGGARLGPRIQTMITVLQNQAPLGLFSIFPVTNRTSSVTVEEGNRTVYLRVSRSNGLNSSVSVEWETQSDTALGMKGDNQVLSVHQSFPEEPASGWCFFSSGKRLYGVLLRMPPDTASSEGTMTLSQWQGVFVPIQEFKMQNPKTCITFVLDGTSYIVIIHGGAEERNLSNITVSAFTPDTGMHQVQVLTVPESNNVRHFSLENRSYLIVANQKENPGNSQVFRWDGNMFVSHQSLPTHEATGLALFARGSVLHLAVSQGTSNQGSVIYQWIDGQFKNPQALPVNRTTQVEALMLGADVYLLFATTNNGKTGYSASCEVYVWKTGQSSITYVQSLQLSTISRISSFTPPSGLVHALLAGKNKSALYSWNSEGSQFSLVLEAPSANELVPVSVSSLNKTRTLIGLAGQPYSQIYELVSISNQSDFILSSGELIFEPDDQELVIAINIIDDEVPEQEESFTVRLTNPKGGAEVGFNGRVTVVVPPNDDAYGIIAVAQNSLVLQVEEMERDNTITLSIERLKGTYGQVTVRWSADGSTSDIFPTSGVVTFSEGQVLSTISLTVLADDIPEVAETVTVTLTDVTTFGVLQPAKGAVIDGIRRKAMLTILANDSPYGVVGWHMDSLVVLVQEPEVTAINVTLTIVREQGFAGDVSIHYETRPNLSLQPVNQAQENKDYIAKDIAVILQENTAEASVTITVLPDDIPELQEGFLVNITDVKLVNSSAGQGQPSVKRTGMEVAEVTIEENDDPRGIIQFSVIKDATGATSGFEVEPPNNILRLPVIREAGRFGVVSVLWEARPVTASLEDFTPAYGNLTFADGQDSKAIEITIVDDSIVEFMETFSVALTEVVGGAKLGDEALITVIIPPNDSPVGVFGFEEKMATVQESVSPDDPAGLVSLTVVRSPGGKGAVQIIWLVEDSARDDVTPMNGTLHFNETEIRKTIELRAVQDAVLEGDESYTIQLLAPNNNADISPVDGSATIIVLGDGEAAGTVGVAPSSRQVLIGEPMGKYNGTAIISIVRGPGIFGAITVYWNITPPSMNTFTETSGILIMEDRQSAATILIQALDDDVPEEKRYYQLQLISITGGAGINESSGFANITVAASDFPLGHFTFSRDLLQTAEEAGQVNITVVRSGGGIGRVQLQYETSNSTAVGGADFTSAFGKLIFEPDEVNGMIFIEIHDDDTPEGPEEFFVNITKVEQLGSGYDFAVRENGLQLDQPPTIGNISSVRIVIQKSDNAEGVIEFDPQFLALCVEEDVGMLLIPVLRKGGTYGLVTASFISHGISASPGGIDYSVPNTSVTFYHGQNQSYINVSIIDDSEREYEEQFELQLTGATGGAALGAYLVTTVTIAKSDSPNGLFRFLNQTRIVIPNPNTTRFLTLVLERSGGFLGDAEIRWNILGPNTKESLPSINTDIGDPVNGSFHFGNGEGGTRTIELEIFPHGEIEVQETFIIKLSLMMGDSEIDTRAGNVTLIIENFGDPNGIVQFAPESISKRNYTEPSGLEGPLNITFLVIRVEGMIGDVMVFWKLQSDSDISGDFVSTSGFVTIPDMQRNAEVVIQLLPDDTPELDEVYTVQLVSVEGGATLDKRSRFSNFTVYANDDPHGVFAIYPDGQTVIVERDLSRHIQINVTRHAGTFGDVMVDYKISYDLQSQGSIVERAVGSLLVRDGANYGMSTVPILKQVFLKAGFNFSVELSNVSLVGGDGRNAPQILREGTSSILSIPEVAANSEVGFDSLAIWISNVTVGTSQAVISRRGLYGSVTVDWSSGYPPGHVLQALPPGNITPAFGAVMFSHGEKSKFVPLTVHASVSKAEAFAVHLTAARSSAPGGATLRSGFAVAEIEPMGIFQFAPDTRHVIIEEDAQTVTLIVQRLFGFRGNRSKVTYHTTAGSAKPIEDYEPIQNGELYFKTHQTEAIINVSVINDNAFENDETFYLNLSSVQALDFPPSSLEPRLNTDFSVALVTILANDIINGILSLGPTLIYTEEDTNNSLPNFVVLRVRRTMGFTGGVSATVKMFGGVSAENGLAGTPFETSHLNNLTWALEGMDFEEQVILVTLLDGETETTVSVRILDDDDPEGEEVFYVYLTDPQGGAQIVTEADDNEFGAFAAIIILGNDLQNGIVGFSVQTLNGSVLDEDSEDRQVRLTVERQQNRAFEDVTISWRATFNKTSVVLEKNGVDLVKELLAVLGTTTCIAGQIKCTFNIELRPDKVPELASWFWVEIHAVSAGAMINNSARFVNLTVAESDSPRGLIYFAVQSRLPAVLQKAVSLILEVVRESSTLSSVSVNYSTQELSKPEPVGNILIYPAVAGMDFVKAEGVLTFTSSERDSFLEITLTPELTSSNQLPKRFQVVLFGPTGGARVDEKYSTANITIVSDRESQSIWGLVDQLHQPLDDNLLQRVLQNLSGKVVMETTGEQLGAVISILEKVMTEAEKRAISDVNRNLFYDILCALVKPGRNDTKGFSQLAEVAERFAFSLLTDTQCGSSGDGSKKILDNCSYITIQAHHLYPQQINGKRFEGKNGDFFQVPEQLLDVPVIFSNGAGDNSCEYVQFTEYSSQHWFLSNNTVTAFNSKIFSVSLKGRGSRPLVGSEVTYRINSVDKRIIPHKSLCLLWNQTAESWSSDNQFCHVVNDTANYVDCACSHLSLYAVYAQTEYAWTDKLFSYNKASYSAGFICISG</sequence>
<dbReference type="EMBL" id="AFYH01157408">
    <property type="status" value="NOT_ANNOTATED_CDS"/>
    <property type="molecule type" value="Genomic_DNA"/>
</dbReference>
<dbReference type="SMART" id="SM00560">
    <property type="entry name" value="LamGL"/>
    <property type="match status" value="1"/>
</dbReference>
<evidence type="ECO:0000256" key="14">
    <source>
        <dbReference type="ARBA" id="ARBA00023157"/>
    </source>
</evidence>
<keyword evidence="9" id="KW-0378">Hydrolase</keyword>
<dbReference type="InterPro" id="IPR026919">
    <property type="entry name" value="ADGRV1"/>
</dbReference>
<evidence type="ECO:0000256" key="7">
    <source>
        <dbReference type="ARBA" id="ARBA00022729"/>
    </source>
</evidence>
<keyword evidence="24" id="KW-1185">Reference proteome</keyword>
<dbReference type="Pfam" id="PF03736">
    <property type="entry name" value="EPTP"/>
    <property type="match status" value="2"/>
</dbReference>
<evidence type="ECO:0000256" key="15">
    <source>
        <dbReference type="ARBA" id="ARBA00023170"/>
    </source>
</evidence>
<comment type="similarity">
    <text evidence="4">Belongs to the G-protein coupled receptor 2 family. Adhesion G-protein coupled receptor (ADGR) subfamily.</text>
</comment>
<dbReference type="InterPro" id="IPR005492">
    <property type="entry name" value="EPTP"/>
</dbReference>
<dbReference type="SMART" id="SM00237">
    <property type="entry name" value="Calx_beta"/>
    <property type="match status" value="21"/>
</dbReference>
<keyword evidence="8" id="KW-0677">Repeat</keyword>
<evidence type="ECO:0000256" key="4">
    <source>
        <dbReference type="ARBA" id="ARBA00007343"/>
    </source>
</evidence>
<dbReference type="GO" id="GO:0016787">
    <property type="term" value="F:hydrolase activity"/>
    <property type="evidence" value="ECO:0007669"/>
    <property type="project" value="UniProtKB-KW"/>
</dbReference>
<dbReference type="HOGENOM" id="CLU_223063_0_0_1"/>
<dbReference type="PROSITE" id="PS50221">
    <property type="entry name" value="GAIN_B"/>
    <property type="match status" value="1"/>
</dbReference>
<dbReference type="OMA" id="RYTAFEV"/>
<dbReference type="Proteomes" id="UP000008672">
    <property type="component" value="Unassembled WGS sequence"/>
</dbReference>
<keyword evidence="6" id="KW-0812">Transmembrane</keyword>
<evidence type="ECO:0000256" key="1">
    <source>
        <dbReference type="ARBA" id="ARBA00004289"/>
    </source>
</evidence>
<evidence type="ECO:0000256" key="18">
    <source>
        <dbReference type="ARBA" id="ARBA00070037"/>
    </source>
</evidence>
<dbReference type="Gene3D" id="2.60.220.50">
    <property type="match status" value="1"/>
</dbReference>